<feature type="region of interest" description="Disordered" evidence="1">
    <location>
        <begin position="1"/>
        <end position="30"/>
    </location>
</feature>
<feature type="compositionally biased region" description="Acidic residues" evidence="1">
    <location>
        <begin position="19"/>
        <end position="28"/>
    </location>
</feature>
<reference evidence="2 3" key="1">
    <citation type="submission" date="2022-09" db="EMBL/GenBank/DDBJ databases">
        <authorList>
            <person name="Palmer J.M."/>
        </authorList>
    </citation>
    <scope>NUCLEOTIDE SEQUENCE [LARGE SCALE GENOMIC DNA]</scope>
    <source>
        <strain evidence="2 3">DSM 7382</strain>
    </source>
</reference>
<accession>A0AAW0FGS6</accession>
<dbReference type="Proteomes" id="UP001385951">
    <property type="component" value="Unassembled WGS sequence"/>
</dbReference>
<dbReference type="InterPro" id="IPR046521">
    <property type="entry name" value="DUF6698"/>
</dbReference>
<dbReference type="EMBL" id="JASBNA010000051">
    <property type="protein sequence ID" value="KAK7680233.1"/>
    <property type="molecule type" value="Genomic_DNA"/>
</dbReference>
<dbReference type="Pfam" id="PF20414">
    <property type="entry name" value="DUF6698"/>
    <property type="match status" value="1"/>
</dbReference>
<dbReference type="AlphaFoldDB" id="A0AAW0FGS6"/>
<name>A0AAW0FGS6_9APHY</name>
<gene>
    <name evidence="2" type="ORF">QCA50_016742</name>
</gene>
<evidence type="ECO:0000313" key="3">
    <source>
        <dbReference type="Proteomes" id="UP001385951"/>
    </source>
</evidence>
<evidence type="ECO:0000256" key="1">
    <source>
        <dbReference type="SAM" id="MobiDB-lite"/>
    </source>
</evidence>
<organism evidence="2 3">
    <name type="scientific">Cerrena zonata</name>
    <dbReference type="NCBI Taxonomy" id="2478898"/>
    <lineage>
        <taxon>Eukaryota</taxon>
        <taxon>Fungi</taxon>
        <taxon>Dikarya</taxon>
        <taxon>Basidiomycota</taxon>
        <taxon>Agaricomycotina</taxon>
        <taxon>Agaricomycetes</taxon>
        <taxon>Polyporales</taxon>
        <taxon>Cerrenaceae</taxon>
        <taxon>Cerrena</taxon>
    </lineage>
</organism>
<feature type="compositionally biased region" description="Polar residues" evidence="1">
    <location>
        <begin position="1"/>
        <end position="18"/>
    </location>
</feature>
<protein>
    <submittedName>
        <fullName evidence="2">Uncharacterized protein</fullName>
    </submittedName>
</protein>
<proteinExistence type="predicted"/>
<comment type="caution">
    <text evidence="2">The sequence shown here is derived from an EMBL/GenBank/DDBJ whole genome shotgun (WGS) entry which is preliminary data.</text>
</comment>
<keyword evidence="3" id="KW-1185">Reference proteome</keyword>
<sequence>MPPQNLQQVARANSNQPSEPEEGPEISDTESVVDLQRRISTLDLALQSQAATEADLREALKHSQLLNITLVNKLRERNEEIDRLKANQRQCGCGKASTVPTLVQHEDDIKRKAKQFAVMHELWLDNEVFQKLRPGPMTLYEFLPEHFHELLLRHKQFGKIFQQAASSGRASHLNTLRQALPTILDMPSQLFALGNTERSKSPALQALLKRDPNSNTYPTYPPILFPKDADGKMPKLFHSVPLMKALQVILFGASSLTNPGCAKHDTNGKIWGVTSVSSGAIAGVAILVRFILSPDKKFEAVGGKSGIKYAAQYTKYKELLDKGLTDPNNTQIRNLIVTWNRNVFAREHRTTSTAPPETDSEPDADDILLAMQETENIEDNMTRINDNGADINNDHIDDMYTANPFNNRDVETEVIEPPAPHSIPRFAQSSALAQNTAGIF</sequence>
<evidence type="ECO:0000313" key="2">
    <source>
        <dbReference type="EMBL" id="KAK7680233.1"/>
    </source>
</evidence>